<protein>
    <submittedName>
        <fullName evidence="1">Uncharacterized protein</fullName>
    </submittedName>
</protein>
<reference evidence="2" key="1">
    <citation type="journal article" date="2009" name="Science">
        <title>The B73 maize genome: complexity, diversity, and dynamics.</title>
        <authorList>
            <person name="Schnable P.S."/>
            <person name="Ware D."/>
            <person name="Fulton R.S."/>
            <person name="Stein J.C."/>
            <person name="Wei F."/>
            <person name="Pasternak S."/>
            <person name="Liang C."/>
            <person name="Zhang J."/>
            <person name="Fulton L."/>
            <person name="Graves T.A."/>
            <person name="Minx P."/>
            <person name="Reily A.D."/>
            <person name="Courtney L."/>
            <person name="Kruchowski S.S."/>
            <person name="Tomlinson C."/>
            <person name="Strong C."/>
            <person name="Delehaunty K."/>
            <person name="Fronick C."/>
            <person name="Courtney B."/>
            <person name="Rock S.M."/>
            <person name="Belter E."/>
            <person name="Du F."/>
            <person name="Kim K."/>
            <person name="Abbott R.M."/>
            <person name="Cotton M."/>
            <person name="Levy A."/>
            <person name="Marchetto P."/>
            <person name="Ochoa K."/>
            <person name="Jackson S.M."/>
            <person name="Gillam B."/>
            <person name="Chen W."/>
            <person name="Yan L."/>
            <person name="Higginbotham J."/>
            <person name="Cardenas M."/>
            <person name="Waligorski J."/>
            <person name="Applebaum E."/>
            <person name="Phelps L."/>
            <person name="Falcone J."/>
            <person name="Kanchi K."/>
            <person name="Thane T."/>
            <person name="Scimone A."/>
            <person name="Thane N."/>
            <person name="Henke J."/>
            <person name="Wang T."/>
            <person name="Ruppert J."/>
            <person name="Shah N."/>
            <person name="Rotter K."/>
            <person name="Hodges J."/>
            <person name="Ingenthron E."/>
            <person name="Cordes M."/>
            <person name="Kohlberg S."/>
            <person name="Sgro J."/>
            <person name="Delgado B."/>
            <person name="Mead K."/>
            <person name="Chinwalla A."/>
            <person name="Leonard S."/>
            <person name="Crouse K."/>
            <person name="Collura K."/>
            <person name="Kudrna D."/>
            <person name="Currie J."/>
            <person name="He R."/>
            <person name="Angelova A."/>
            <person name="Rajasekar S."/>
            <person name="Mueller T."/>
            <person name="Lomeli R."/>
            <person name="Scara G."/>
            <person name="Ko A."/>
            <person name="Delaney K."/>
            <person name="Wissotski M."/>
            <person name="Lopez G."/>
            <person name="Campos D."/>
            <person name="Braidotti M."/>
            <person name="Ashley E."/>
            <person name="Golser W."/>
            <person name="Kim H."/>
            <person name="Lee S."/>
            <person name="Lin J."/>
            <person name="Dujmic Z."/>
            <person name="Kim W."/>
            <person name="Talag J."/>
            <person name="Zuccolo A."/>
            <person name="Fan C."/>
            <person name="Sebastian A."/>
            <person name="Kramer M."/>
            <person name="Spiegel L."/>
            <person name="Nascimento L."/>
            <person name="Zutavern T."/>
            <person name="Miller B."/>
            <person name="Ambroise C."/>
            <person name="Muller S."/>
            <person name="Spooner W."/>
            <person name="Narechania A."/>
            <person name="Ren L."/>
            <person name="Wei S."/>
            <person name="Kumari S."/>
            <person name="Faga B."/>
            <person name="Levy M.J."/>
            <person name="McMahan L."/>
            <person name="Van Buren P."/>
            <person name="Vaughn M.W."/>
            <person name="Ying K."/>
            <person name="Yeh C.-T."/>
            <person name="Emrich S.J."/>
            <person name="Jia Y."/>
            <person name="Kalyanaraman A."/>
            <person name="Hsia A.-P."/>
            <person name="Barbazuk W.B."/>
            <person name="Baucom R.S."/>
            <person name="Brutnell T.P."/>
            <person name="Carpita N.C."/>
            <person name="Chaparro C."/>
            <person name="Chia J.-M."/>
            <person name="Deragon J.-M."/>
            <person name="Estill J.C."/>
            <person name="Fu Y."/>
            <person name="Jeddeloh J.A."/>
            <person name="Han Y."/>
            <person name="Lee H."/>
            <person name="Li P."/>
            <person name="Lisch D.R."/>
            <person name="Liu S."/>
            <person name="Liu Z."/>
            <person name="Nagel D.H."/>
            <person name="McCann M.C."/>
            <person name="SanMiguel P."/>
            <person name="Myers A.M."/>
            <person name="Nettleton D."/>
            <person name="Nguyen J."/>
            <person name="Penning B.W."/>
            <person name="Ponnala L."/>
            <person name="Schneider K.L."/>
            <person name="Schwartz D.C."/>
            <person name="Sharma A."/>
            <person name="Soderlund C."/>
            <person name="Springer N.M."/>
            <person name="Sun Q."/>
            <person name="Wang H."/>
            <person name="Waterman M."/>
            <person name="Westerman R."/>
            <person name="Wolfgruber T.K."/>
            <person name="Yang L."/>
            <person name="Yu Y."/>
            <person name="Zhang L."/>
            <person name="Zhou S."/>
            <person name="Zhu Q."/>
            <person name="Bennetzen J.L."/>
            <person name="Dawe R.K."/>
            <person name="Jiang J."/>
            <person name="Jiang N."/>
            <person name="Presting G.G."/>
            <person name="Wessler S.R."/>
            <person name="Aluru S."/>
            <person name="Martienssen R.A."/>
            <person name="Clifton S.W."/>
            <person name="McCombie W.R."/>
            <person name="Wing R.A."/>
            <person name="Wilson R.K."/>
        </authorList>
    </citation>
    <scope>NUCLEOTIDE SEQUENCE [LARGE SCALE GENOMIC DNA]</scope>
    <source>
        <strain evidence="2">cv. B73</strain>
    </source>
</reference>
<dbReference type="InParanoid" id="A0A804PMK2"/>
<dbReference type="Gene3D" id="3.40.50.1820">
    <property type="entry name" value="alpha/beta hydrolase"/>
    <property type="match status" value="1"/>
</dbReference>
<dbReference type="SUPFAM" id="SSF53474">
    <property type="entry name" value="alpha/beta-Hydrolases"/>
    <property type="match status" value="1"/>
</dbReference>
<dbReference type="Proteomes" id="UP000007305">
    <property type="component" value="Chromosome 5"/>
</dbReference>
<reference evidence="1" key="3">
    <citation type="submission" date="2021-05" db="UniProtKB">
        <authorList>
            <consortium name="EnsemblPlants"/>
        </authorList>
    </citation>
    <scope>IDENTIFICATION</scope>
    <source>
        <strain evidence="1">cv. B73</strain>
    </source>
</reference>
<evidence type="ECO:0000313" key="2">
    <source>
        <dbReference type="Proteomes" id="UP000007305"/>
    </source>
</evidence>
<dbReference type="Gramene" id="Zm00001eb254880_T001">
    <property type="protein sequence ID" value="Zm00001eb254880_P001"/>
    <property type="gene ID" value="Zm00001eb254880"/>
</dbReference>
<accession>A0A804PMK2</accession>
<dbReference type="EnsemblPlants" id="Zm00001eb254880_T001">
    <property type="protein sequence ID" value="Zm00001eb254880_P001"/>
    <property type="gene ID" value="Zm00001eb254880"/>
</dbReference>
<dbReference type="AlphaFoldDB" id="A0A804PMK2"/>
<keyword evidence="2" id="KW-1185">Reference proteome</keyword>
<sequence length="118" mass="12830">MRRRRMGALHVVGELRISFRQQPTSVVAKNSGHDAVIEEIHGLIRVYKDGQVERFPLILVVPCTWGGTAPDAPGVVVARDVVVDPATGVWARLYAPTVTSAGDKARRPVVVYFHGGGF</sequence>
<evidence type="ECO:0000313" key="1">
    <source>
        <dbReference type="EnsemblPlants" id="Zm00001eb254880_P001"/>
    </source>
</evidence>
<proteinExistence type="predicted"/>
<reference evidence="1" key="2">
    <citation type="submission" date="2019-07" db="EMBL/GenBank/DDBJ databases">
        <authorList>
            <person name="Seetharam A."/>
            <person name="Woodhouse M."/>
            <person name="Cannon E."/>
        </authorList>
    </citation>
    <scope>NUCLEOTIDE SEQUENCE [LARGE SCALE GENOMIC DNA]</scope>
    <source>
        <strain evidence="1">cv. B73</strain>
    </source>
</reference>
<name>A0A804PMK2_MAIZE</name>
<dbReference type="InterPro" id="IPR029058">
    <property type="entry name" value="AB_hydrolase_fold"/>
</dbReference>
<organism evidence="1 2">
    <name type="scientific">Zea mays</name>
    <name type="common">Maize</name>
    <dbReference type="NCBI Taxonomy" id="4577"/>
    <lineage>
        <taxon>Eukaryota</taxon>
        <taxon>Viridiplantae</taxon>
        <taxon>Streptophyta</taxon>
        <taxon>Embryophyta</taxon>
        <taxon>Tracheophyta</taxon>
        <taxon>Spermatophyta</taxon>
        <taxon>Magnoliopsida</taxon>
        <taxon>Liliopsida</taxon>
        <taxon>Poales</taxon>
        <taxon>Poaceae</taxon>
        <taxon>PACMAD clade</taxon>
        <taxon>Panicoideae</taxon>
        <taxon>Andropogonodae</taxon>
        <taxon>Andropogoneae</taxon>
        <taxon>Tripsacinae</taxon>
        <taxon>Zea</taxon>
    </lineage>
</organism>